<proteinExistence type="predicted"/>
<gene>
    <name evidence="1" type="ORF">DDE18_14425</name>
</gene>
<dbReference type="RefSeq" id="WP_116572972.1">
    <property type="nucleotide sequence ID" value="NZ_QDGZ01000006.1"/>
</dbReference>
<evidence type="ECO:0000313" key="2">
    <source>
        <dbReference type="Proteomes" id="UP000246018"/>
    </source>
</evidence>
<accession>A0A2T8F855</accession>
<comment type="caution">
    <text evidence="1">The sequence shown here is derived from an EMBL/GenBank/DDBJ whole genome shotgun (WGS) entry which is preliminary data.</text>
</comment>
<keyword evidence="2" id="KW-1185">Reference proteome</keyword>
<organism evidence="1 2">
    <name type="scientific">Nocardioides gansuensis</name>
    <dbReference type="NCBI Taxonomy" id="2138300"/>
    <lineage>
        <taxon>Bacteria</taxon>
        <taxon>Bacillati</taxon>
        <taxon>Actinomycetota</taxon>
        <taxon>Actinomycetes</taxon>
        <taxon>Propionibacteriales</taxon>
        <taxon>Nocardioidaceae</taxon>
        <taxon>Nocardioides</taxon>
    </lineage>
</organism>
<protein>
    <submittedName>
        <fullName evidence="1">Uncharacterized protein</fullName>
    </submittedName>
</protein>
<dbReference type="OrthoDB" id="3782001at2"/>
<dbReference type="AlphaFoldDB" id="A0A2T8F855"/>
<name>A0A2T8F855_9ACTN</name>
<dbReference type="Proteomes" id="UP000246018">
    <property type="component" value="Unassembled WGS sequence"/>
</dbReference>
<reference evidence="1 2" key="1">
    <citation type="submission" date="2018-04" db="EMBL/GenBank/DDBJ databases">
        <title>Genome of Nocardioides gansuensis WSJ-1.</title>
        <authorList>
            <person name="Wu S."/>
            <person name="Wang G."/>
        </authorList>
    </citation>
    <scope>NUCLEOTIDE SEQUENCE [LARGE SCALE GENOMIC DNA]</scope>
    <source>
        <strain evidence="1 2">WSJ-1</strain>
    </source>
</reference>
<dbReference type="EMBL" id="QDGZ01000006">
    <property type="protein sequence ID" value="PVG81904.1"/>
    <property type="molecule type" value="Genomic_DNA"/>
</dbReference>
<sequence>MITVPRPRPRAMPRAALATAEIMTGVTLAHTSAGGALPDLPWLVALAGVVFAASVPVVTGRASLPWMLAGVGTAQLGIHVLLTLMDPAQDHAGHVHHANAAGAPLELSWQMAAAHAASALITAAVWRLRRRLAELVLAVPGATLSLPDCARPPGVRRSPQAHAPRLWLAGAPRRGPPAQLRCA</sequence>
<evidence type="ECO:0000313" key="1">
    <source>
        <dbReference type="EMBL" id="PVG81904.1"/>
    </source>
</evidence>